<dbReference type="OrthoDB" id="177586at2"/>
<proteinExistence type="predicted"/>
<dbReference type="AlphaFoldDB" id="A0A2A8PTK7"/>
<dbReference type="Pfam" id="PF19468">
    <property type="entry name" value="DUF6005"/>
    <property type="match status" value="1"/>
</dbReference>
<name>A0A2A8PTK7_BACCE</name>
<protein>
    <submittedName>
        <fullName evidence="1">Uncharacterized protein</fullName>
    </submittedName>
</protein>
<evidence type="ECO:0000313" key="2">
    <source>
        <dbReference type="Proteomes" id="UP000220635"/>
    </source>
</evidence>
<organism evidence="1 2">
    <name type="scientific">Bacillus cereus</name>
    <dbReference type="NCBI Taxonomy" id="1396"/>
    <lineage>
        <taxon>Bacteria</taxon>
        <taxon>Bacillati</taxon>
        <taxon>Bacillota</taxon>
        <taxon>Bacilli</taxon>
        <taxon>Bacillales</taxon>
        <taxon>Bacillaceae</taxon>
        <taxon>Bacillus</taxon>
        <taxon>Bacillus cereus group</taxon>
    </lineage>
</organism>
<gene>
    <name evidence="1" type="ORF">CN425_16370</name>
</gene>
<dbReference type="InterPro" id="IPR046047">
    <property type="entry name" value="DUF6005"/>
</dbReference>
<sequence>MEREKVLHSVQDNPFGGGYYIDIKGIQEPTQEMVASYFMETFKKNDNELTMELKNLIIKMANEEDGYSVSGLVAAVKQIPVLAIRKYSYEHAFAYFRETLQYSEQDFDYWCDRVEDIVQGFTNVQYRAIKMAMTNNKDMLFSIVEKLDEMNTIELQIKDELERQFLSWKDRKTNQSVITL</sequence>
<dbReference type="Proteomes" id="UP000220635">
    <property type="component" value="Unassembled WGS sequence"/>
</dbReference>
<reference evidence="1 2" key="1">
    <citation type="submission" date="2017-09" db="EMBL/GenBank/DDBJ databases">
        <title>Large-scale bioinformatics analysis of Bacillus genomes uncovers conserved roles of natural products in bacterial physiology.</title>
        <authorList>
            <consortium name="Agbiome Team Llc"/>
            <person name="Bleich R.M."/>
            <person name="Grubbs K.J."/>
            <person name="Santa Maria K.C."/>
            <person name="Allen S.E."/>
            <person name="Farag S."/>
            <person name="Shank E.A."/>
            <person name="Bowers A."/>
        </authorList>
    </citation>
    <scope>NUCLEOTIDE SEQUENCE [LARGE SCALE GENOMIC DNA]</scope>
    <source>
        <strain evidence="1 2">AFS010695</strain>
    </source>
</reference>
<dbReference type="EMBL" id="NTWE01000031">
    <property type="protein sequence ID" value="PEW00078.1"/>
    <property type="molecule type" value="Genomic_DNA"/>
</dbReference>
<evidence type="ECO:0000313" key="1">
    <source>
        <dbReference type="EMBL" id="PEW00078.1"/>
    </source>
</evidence>
<accession>A0A2A8PTK7</accession>
<comment type="caution">
    <text evidence="1">The sequence shown here is derived from an EMBL/GenBank/DDBJ whole genome shotgun (WGS) entry which is preliminary data.</text>
</comment>